<keyword evidence="2" id="KW-0472">Membrane</keyword>
<feature type="transmembrane region" description="Helical" evidence="2">
    <location>
        <begin position="512"/>
        <end position="530"/>
    </location>
</feature>
<dbReference type="EMBL" id="JAACJM010000170">
    <property type="protein sequence ID" value="KAF5340868.1"/>
    <property type="molecule type" value="Genomic_DNA"/>
</dbReference>
<dbReference type="AlphaFoldDB" id="A0A8H5CHG6"/>
<keyword evidence="4" id="KW-1185">Reference proteome</keyword>
<feature type="compositionally biased region" description="Low complexity" evidence="1">
    <location>
        <begin position="336"/>
        <end position="345"/>
    </location>
</feature>
<proteinExistence type="predicted"/>
<keyword evidence="2" id="KW-1133">Transmembrane helix</keyword>
<evidence type="ECO:0000256" key="2">
    <source>
        <dbReference type="SAM" id="Phobius"/>
    </source>
</evidence>
<keyword evidence="2" id="KW-0812">Transmembrane</keyword>
<feature type="compositionally biased region" description="Low complexity" evidence="1">
    <location>
        <begin position="357"/>
        <end position="379"/>
    </location>
</feature>
<name>A0A8H5CHG6_9AGAR</name>
<feature type="region of interest" description="Disordered" evidence="1">
    <location>
        <begin position="270"/>
        <end position="474"/>
    </location>
</feature>
<comment type="caution">
    <text evidence="3">The sequence shown here is derived from an EMBL/GenBank/DDBJ whole genome shotgun (WGS) entry which is preliminary data.</text>
</comment>
<dbReference type="OrthoDB" id="3981028at2759"/>
<feature type="compositionally biased region" description="Basic residues" evidence="1">
    <location>
        <begin position="411"/>
        <end position="427"/>
    </location>
</feature>
<accession>A0A8H5CHG6</accession>
<feature type="compositionally biased region" description="Low complexity" evidence="1">
    <location>
        <begin position="271"/>
        <end position="327"/>
    </location>
</feature>
<dbReference type="Proteomes" id="UP000559256">
    <property type="component" value="Unassembled WGS sequence"/>
</dbReference>
<evidence type="ECO:0000313" key="4">
    <source>
        <dbReference type="Proteomes" id="UP000559256"/>
    </source>
</evidence>
<gene>
    <name evidence="3" type="ORF">D9758_012203</name>
</gene>
<sequence length="613" mass="64634">MTTTTVTMSTSSSDAKTLRSLYNRAARAFLGRDLPLTHSLINSAFDVLDSFQSPALPDYLRKWDILRITFETTVYSSPSPPNSAALPDSLQNLSIKTPQAFVSDLFERSLRSFTKTKGASKSVSKSTHNAAFDNPDSVLLPAPVLITLVYSSLKLECPESGRRMIEDWLAKRGDHLTDSELSVPSVYLSASASASRESINSSTESLPGPPGAEENGGYEKVIELYCIHVLPKLEQWDYAKEFLEYESEMSVNTRENLKSNLRTLHTQHMQSLLSNSSHSPSSLQLPPHPSSSPRSTSSNSSSPRTRSTSPAPSSSSSSSLSTTSTHTIVPATPKPNANGDALANGNGLGSSRSFTPSTSLHNLSTSHSHSRSTSSGSDSAGTITPTEKRALNGHGHGLNNPLGPYASSSSRSKRQGKSSSSKHHNHHPLNPNGLTPFSLPRPGSADTKSKNAVNASSSANSNHAPSSSSSTRSSTLGFQALIRASIDPYFDKLRSLGLLSPTGTGTGTGTRGWFVLVLVLVVFPVVSMILRRGRGRVGTSSAVRGSIGGAGPTSIGVGTGAAAGAVELSRIKQRLRNANASDGLGLGAALGRAWGEVVRVVVDTVRMGGSGLV</sequence>
<reference evidence="3 4" key="1">
    <citation type="journal article" date="2020" name="ISME J.">
        <title>Uncovering the hidden diversity of litter-decomposition mechanisms in mushroom-forming fungi.</title>
        <authorList>
            <person name="Floudas D."/>
            <person name="Bentzer J."/>
            <person name="Ahren D."/>
            <person name="Johansson T."/>
            <person name="Persson P."/>
            <person name="Tunlid A."/>
        </authorList>
    </citation>
    <scope>NUCLEOTIDE SEQUENCE [LARGE SCALE GENOMIC DNA]</scope>
    <source>
        <strain evidence="3 4">CBS 291.85</strain>
    </source>
</reference>
<protein>
    <submittedName>
        <fullName evidence="3">Uncharacterized protein</fullName>
    </submittedName>
</protein>
<feature type="compositionally biased region" description="Low complexity" evidence="1">
    <location>
        <begin position="397"/>
        <end position="410"/>
    </location>
</feature>
<feature type="compositionally biased region" description="Low complexity" evidence="1">
    <location>
        <begin position="450"/>
        <end position="474"/>
    </location>
</feature>
<evidence type="ECO:0000313" key="3">
    <source>
        <dbReference type="EMBL" id="KAF5340868.1"/>
    </source>
</evidence>
<evidence type="ECO:0000256" key="1">
    <source>
        <dbReference type="SAM" id="MobiDB-lite"/>
    </source>
</evidence>
<organism evidence="3 4">
    <name type="scientific">Tetrapyrgos nigripes</name>
    <dbReference type="NCBI Taxonomy" id="182062"/>
    <lineage>
        <taxon>Eukaryota</taxon>
        <taxon>Fungi</taxon>
        <taxon>Dikarya</taxon>
        <taxon>Basidiomycota</taxon>
        <taxon>Agaricomycotina</taxon>
        <taxon>Agaricomycetes</taxon>
        <taxon>Agaricomycetidae</taxon>
        <taxon>Agaricales</taxon>
        <taxon>Marasmiineae</taxon>
        <taxon>Marasmiaceae</taxon>
        <taxon>Tetrapyrgos</taxon>
    </lineage>
</organism>